<feature type="compositionally biased region" description="Polar residues" evidence="1">
    <location>
        <begin position="169"/>
        <end position="178"/>
    </location>
</feature>
<proteinExistence type="predicted"/>
<feature type="signal peptide" evidence="2">
    <location>
        <begin position="1"/>
        <end position="22"/>
    </location>
</feature>
<feature type="region of interest" description="Disordered" evidence="1">
    <location>
        <begin position="169"/>
        <end position="202"/>
    </location>
</feature>
<keyword evidence="2" id="KW-0732">Signal</keyword>
<feature type="region of interest" description="Disordered" evidence="1">
    <location>
        <begin position="90"/>
        <end position="127"/>
    </location>
</feature>
<accession>A0A9Q5I0Y6</accession>
<dbReference type="Proteomes" id="UP000757232">
    <property type="component" value="Unassembled WGS sequence"/>
</dbReference>
<feature type="compositionally biased region" description="Acidic residues" evidence="1">
    <location>
        <begin position="98"/>
        <end position="121"/>
    </location>
</feature>
<evidence type="ECO:0000256" key="1">
    <source>
        <dbReference type="SAM" id="MobiDB-lite"/>
    </source>
</evidence>
<dbReference type="EMBL" id="LNZH02000154">
    <property type="protein sequence ID" value="OCB89526.1"/>
    <property type="molecule type" value="Genomic_DNA"/>
</dbReference>
<evidence type="ECO:0000256" key="2">
    <source>
        <dbReference type="SAM" id="SignalP"/>
    </source>
</evidence>
<protein>
    <submittedName>
        <fullName evidence="3">Uncharacterized protein</fullName>
    </submittedName>
</protein>
<sequence>MLLSKNILPTLVALVYVGKVASRPQITVTLPFVPNDGPDDLDDFNDDDHVASGVIVGTGSAGETTYILTMTDDDDNNNRPITATLAADASGTTVVATYDEDEDEDDDDDDDDDNNNDDDDDGSRSIGCGIQSDNAVCTYARGTIIGSSTSTTFLTTRTAPADRVTLIASTGSAPTQTQASNTDTSTASGAGSTASGTGAADGAAQTSGAQQFAARIITSALLAVVAAYAMA</sequence>
<evidence type="ECO:0000313" key="3">
    <source>
        <dbReference type="EMBL" id="OCB89526.1"/>
    </source>
</evidence>
<name>A0A9Q5I0Y6_SANBA</name>
<feature type="compositionally biased region" description="Low complexity" evidence="1">
    <location>
        <begin position="179"/>
        <end position="202"/>
    </location>
</feature>
<organism evidence="3 4">
    <name type="scientific">Sanghuangporus baumii</name>
    <name type="common">Phellinus baumii</name>
    <dbReference type="NCBI Taxonomy" id="108892"/>
    <lineage>
        <taxon>Eukaryota</taxon>
        <taxon>Fungi</taxon>
        <taxon>Dikarya</taxon>
        <taxon>Basidiomycota</taxon>
        <taxon>Agaricomycotina</taxon>
        <taxon>Agaricomycetes</taxon>
        <taxon>Hymenochaetales</taxon>
        <taxon>Hymenochaetaceae</taxon>
        <taxon>Sanghuangporus</taxon>
    </lineage>
</organism>
<feature type="chain" id="PRO_5040200979" evidence="2">
    <location>
        <begin position="23"/>
        <end position="231"/>
    </location>
</feature>
<reference evidence="3" key="1">
    <citation type="submission" date="2016-06" db="EMBL/GenBank/DDBJ databases">
        <title>Draft Genome sequence of the fungus Inonotus baumii.</title>
        <authorList>
            <person name="Zhu H."/>
            <person name="Lin W."/>
        </authorList>
    </citation>
    <scope>NUCLEOTIDE SEQUENCE</scope>
    <source>
        <strain evidence="3">821</strain>
    </source>
</reference>
<gene>
    <name evidence="3" type="ORF">A7U60_g3321</name>
</gene>
<comment type="caution">
    <text evidence="3">The sequence shown here is derived from an EMBL/GenBank/DDBJ whole genome shotgun (WGS) entry which is preliminary data.</text>
</comment>
<dbReference type="AlphaFoldDB" id="A0A9Q5I0Y6"/>
<keyword evidence="4" id="KW-1185">Reference proteome</keyword>
<evidence type="ECO:0000313" key="4">
    <source>
        <dbReference type="Proteomes" id="UP000757232"/>
    </source>
</evidence>